<sequence length="256" mass="27833">MNIHIFEGFTEVLSEVALALAPLFIVFIVFQIFLLKLPVSRMKEVAIGFLLTFIGLALFLQGVHIGFMPVGELMGEKLGSLSYRWILIPIGFILGFVAVYAEPAVSVLIHQVEKVSAGYIPQKVLLYTMSVGVGLSISISVVRIIYGISLWYFIVPGYIIALVMIKYSSKTFTAVAFDSGGVATGPMTATFMLALFVGIANVTEGRDPLQDGFGMVALVALAPILSVLTLGILYNRKERGQDDTADEREKVNSNNS</sequence>
<protein>
    <recommendedName>
        <fullName evidence="4">DUF1538 domain-containing protein</fullName>
    </recommendedName>
</protein>
<evidence type="ECO:0000313" key="3">
    <source>
        <dbReference type="Proteomes" id="UP000183988"/>
    </source>
</evidence>
<evidence type="ECO:0000256" key="1">
    <source>
        <dbReference type="SAM" id="Phobius"/>
    </source>
</evidence>
<dbReference type="InterPro" id="IPR011435">
    <property type="entry name" value="UmpAB"/>
</dbReference>
<feature type="transmembrane region" description="Helical" evidence="1">
    <location>
        <begin position="16"/>
        <end position="35"/>
    </location>
</feature>
<feature type="transmembrane region" description="Helical" evidence="1">
    <location>
        <begin position="180"/>
        <end position="200"/>
    </location>
</feature>
<feature type="transmembrane region" description="Helical" evidence="1">
    <location>
        <begin position="150"/>
        <end position="168"/>
    </location>
</feature>
<name>A0A1M5GEJ1_9BACI</name>
<accession>A0A1M5GEJ1</accession>
<dbReference type="STRING" id="930117.SAMN05216225_101268"/>
<dbReference type="Pfam" id="PF07556">
    <property type="entry name" value="DUF1538"/>
    <property type="match status" value="1"/>
</dbReference>
<feature type="transmembrane region" description="Helical" evidence="1">
    <location>
        <begin position="124"/>
        <end position="144"/>
    </location>
</feature>
<feature type="transmembrane region" description="Helical" evidence="1">
    <location>
        <begin position="212"/>
        <end position="234"/>
    </location>
</feature>
<gene>
    <name evidence="2" type="ORF">SAMN05216225_101268</name>
</gene>
<reference evidence="2 3" key="1">
    <citation type="submission" date="2016-11" db="EMBL/GenBank/DDBJ databases">
        <authorList>
            <person name="Jaros S."/>
            <person name="Januszkiewicz K."/>
            <person name="Wedrychowicz H."/>
        </authorList>
    </citation>
    <scope>NUCLEOTIDE SEQUENCE [LARGE SCALE GENOMIC DNA]</scope>
    <source>
        <strain evidence="2 3">IBRC-M 10683</strain>
    </source>
</reference>
<proteinExistence type="predicted"/>
<keyword evidence="3" id="KW-1185">Reference proteome</keyword>
<organism evidence="2 3">
    <name type="scientific">Ornithinibacillus halophilus</name>
    <dbReference type="NCBI Taxonomy" id="930117"/>
    <lineage>
        <taxon>Bacteria</taxon>
        <taxon>Bacillati</taxon>
        <taxon>Bacillota</taxon>
        <taxon>Bacilli</taxon>
        <taxon>Bacillales</taxon>
        <taxon>Bacillaceae</taxon>
        <taxon>Ornithinibacillus</taxon>
    </lineage>
</organism>
<dbReference type="AlphaFoldDB" id="A0A1M5GEJ1"/>
<evidence type="ECO:0000313" key="2">
    <source>
        <dbReference type="EMBL" id="SHG01921.1"/>
    </source>
</evidence>
<feature type="transmembrane region" description="Helical" evidence="1">
    <location>
        <begin position="47"/>
        <end position="67"/>
    </location>
</feature>
<keyword evidence="1" id="KW-0812">Transmembrane</keyword>
<evidence type="ECO:0008006" key="4">
    <source>
        <dbReference type="Google" id="ProtNLM"/>
    </source>
</evidence>
<feature type="transmembrane region" description="Helical" evidence="1">
    <location>
        <begin position="87"/>
        <end position="112"/>
    </location>
</feature>
<keyword evidence="1" id="KW-1133">Transmembrane helix</keyword>
<dbReference type="OrthoDB" id="9805989at2"/>
<dbReference type="RefSeq" id="WP_072889561.1">
    <property type="nucleotide sequence ID" value="NZ_FQVW01000012.1"/>
</dbReference>
<dbReference type="Proteomes" id="UP000183988">
    <property type="component" value="Unassembled WGS sequence"/>
</dbReference>
<keyword evidence="1" id="KW-0472">Membrane</keyword>
<dbReference type="EMBL" id="FQVW01000012">
    <property type="protein sequence ID" value="SHG01921.1"/>
    <property type="molecule type" value="Genomic_DNA"/>
</dbReference>